<evidence type="ECO:0000256" key="1">
    <source>
        <dbReference type="SAM" id="MobiDB-lite"/>
    </source>
</evidence>
<sequence>MAKFSVSAFTADPTLAQLEDCRKCDLFEIAAHYDIPVSLSLRKSDLKAAVLEALVARGILSLTPAGPPGVVDVAAAPSQVDGNPVETAERAGESRAGGRTVSPMVESVEAQPVSFTPGLPVVTERKPRTLPQFDPFSVESSPGSKLEARLKVRLARLQLEKEEREGE</sequence>
<feature type="region of interest" description="Disordered" evidence="1">
    <location>
        <begin position="80"/>
        <end position="109"/>
    </location>
</feature>
<dbReference type="Proteomes" id="UP001279410">
    <property type="component" value="Unassembled WGS sequence"/>
</dbReference>
<accession>A0AAD3R619</accession>
<comment type="caution">
    <text evidence="2">The sequence shown here is derived from an EMBL/GenBank/DDBJ whole genome shotgun (WGS) entry which is preliminary data.</text>
</comment>
<reference evidence="2" key="1">
    <citation type="submission" date="2022-08" db="EMBL/GenBank/DDBJ databases">
        <title>Genome sequencing of akame (Lates japonicus).</title>
        <authorList>
            <person name="Hashiguchi Y."/>
            <person name="Takahashi H."/>
        </authorList>
    </citation>
    <scope>NUCLEOTIDE SEQUENCE</scope>
    <source>
        <strain evidence="2">Kochi</strain>
    </source>
</reference>
<evidence type="ECO:0000313" key="2">
    <source>
        <dbReference type="EMBL" id="GLD56431.1"/>
    </source>
</evidence>
<name>A0AAD3R619_LATJO</name>
<gene>
    <name evidence="2" type="ORF">AKAME5_000878000</name>
</gene>
<proteinExistence type="predicted"/>
<organism evidence="2 3">
    <name type="scientific">Lates japonicus</name>
    <name type="common">Japanese lates</name>
    <dbReference type="NCBI Taxonomy" id="270547"/>
    <lineage>
        <taxon>Eukaryota</taxon>
        <taxon>Metazoa</taxon>
        <taxon>Chordata</taxon>
        <taxon>Craniata</taxon>
        <taxon>Vertebrata</taxon>
        <taxon>Euteleostomi</taxon>
        <taxon>Actinopterygii</taxon>
        <taxon>Neopterygii</taxon>
        <taxon>Teleostei</taxon>
        <taxon>Neoteleostei</taxon>
        <taxon>Acanthomorphata</taxon>
        <taxon>Carangaria</taxon>
        <taxon>Carangaria incertae sedis</taxon>
        <taxon>Centropomidae</taxon>
        <taxon>Lates</taxon>
    </lineage>
</organism>
<evidence type="ECO:0000313" key="3">
    <source>
        <dbReference type="Proteomes" id="UP001279410"/>
    </source>
</evidence>
<dbReference type="EMBL" id="BRZM01000024">
    <property type="protein sequence ID" value="GLD56431.1"/>
    <property type="molecule type" value="Genomic_DNA"/>
</dbReference>
<protein>
    <submittedName>
        <fullName evidence="2">Uncharacterized protein</fullName>
    </submittedName>
</protein>
<keyword evidence="3" id="KW-1185">Reference proteome</keyword>
<dbReference type="AlphaFoldDB" id="A0AAD3R619"/>